<dbReference type="EMBL" id="LR796962">
    <property type="protein sequence ID" value="CAB4178036.1"/>
    <property type="molecule type" value="Genomic_DNA"/>
</dbReference>
<evidence type="ECO:0000313" key="3">
    <source>
        <dbReference type="EMBL" id="CAB4178036.1"/>
    </source>
</evidence>
<dbReference type="EMBL" id="LR798401">
    <property type="protein sequence ID" value="CAB5229210.1"/>
    <property type="molecule type" value="Genomic_DNA"/>
</dbReference>
<gene>
    <name evidence="3" type="ORF">UFOVP1015_30</name>
    <name evidence="4" type="ORF">UFOVP1551_11</name>
</gene>
<evidence type="ECO:0000256" key="2">
    <source>
        <dbReference type="SAM" id="Phobius"/>
    </source>
</evidence>
<keyword evidence="2" id="KW-0812">Transmembrane</keyword>
<feature type="coiled-coil region" evidence="1">
    <location>
        <begin position="33"/>
        <end position="60"/>
    </location>
</feature>
<protein>
    <submittedName>
        <fullName evidence="3">Uncharacterized protein</fullName>
    </submittedName>
</protein>
<evidence type="ECO:0000313" key="4">
    <source>
        <dbReference type="EMBL" id="CAB5229210.1"/>
    </source>
</evidence>
<accession>A0A6J5Q6Q1</accession>
<reference evidence="3" key="1">
    <citation type="submission" date="2020-05" db="EMBL/GenBank/DDBJ databases">
        <authorList>
            <person name="Chiriac C."/>
            <person name="Salcher M."/>
            <person name="Ghai R."/>
            <person name="Kavagutti S V."/>
        </authorList>
    </citation>
    <scope>NUCLEOTIDE SEQUENCE</scope>
</reference>
<name>A0A6J5Q6Q1_9CAUD</name>
<feature type="transmembrane region" description="Helical" evidence="2">
    <location>
        <begin position="6"/>
        <end position="26"/>
    </location>
</feature>
<evidence type="ECO:0000256" key="1">
    <source>
        <dbReference type="SAM" id="Coils"/>
    </source>
</evidence>
<keyword evidence="2" id="KW-1133">Transmembrane helix</keyword>
<keyword evidence="1" id="KW-0175">Coiled coil</keyword>
<sequence>MTPEHFAYIVGTLMISIIGFFIVRAIDKNDKVIDDHEHRLNEHEELIQKMMGQLETMQKINNMQYAEVNKKLDYITEKIESYDEGVKEFYKTYELVKK</sequence>
<proteinExistence type="predicted"/>
<organism evidence="3">
    <name type="scientific">uncultured Caudovirales phage</name>
    <dbReference type="NCBI Taxonomy" id="2100421"/>
    <lineage>
        <taxon>Viruses</taxon>
        <taxon>Duplodnaviria</taxon>
        <taxon>Heunggongvirae</taxon>
        <taxon>Uroviricota</taxon>
        <taxon>Caudoviricetes</taxon>
        <taxon>Peduoviridae</taxon>
        <taxon>Maltschvirus</taxon>
        <taxon>Maltschvirus maltsch</taxon>
    </lineage>
</organism>
<keyword evidence="2" id="KW-0472">Membrane</keyword>